<evidence type="ECO:0000256" key="2">
    <source>
        <dbReference type="SAM" id="MobiDB-lite"/>
    </source>
</evidence>
<dbReference type="AlphaFoldDB" id="A0A1W0WWM9"/>
<dbReference type="SUPFAM" id="SSF54791">
    <property type="entry name" value="Eukaryotic type KH-domain (KH-domain type I)"/>
    <property type="match status" value="1"/>
</dbReference>
<sequence length="736" mass="81583">MDICASLETSVQKLLLEEDSLFGGGSSSDGSISPKSLTLSPSMHSKCTSSAATHFSNDFSMERPDSIDSGHHDTEPECLNEREGRVVLRMEVSHKEHSALIGAGGQVVRDMRAANSCLIHYPDASATRSLQSVADAGKMPYPNLHENEVSVRGKLPNVIAGAHHVRDSIPFSFTYYLPAFVQLGPTAMESIFQVETHFGIEVVVKPSDRGPGQQVSIRGPQSSRTLVGVETLCSFFAPQVDKAAHVVIQTMCVHPTSQSSMIDLCDGERRLARIGQYCRVGIAFPDPRRAGSGSNDKQTMTLTGNIRSVAAAWIMLMSMLPVTLRVFVSHDMDYQRYENYMKQLGVSFLVPKKEPGPQDHPYVELKSYEGNITAIYMAYQRLTESTSSLASQKIHIRSTEQRLDDLELSVYKIALPPQPLAMSADRKPRYVLSPAQAPPSAYPSYSHSDPFHQSWYNQHRQLYPPRLYPHQLQQQPSNLRHQVERSSGTWKPAENSVNGYPYPLPMPAQQLQQPTVSNDTDVVLRALAKAYTDLKNQQLEEQQRSRARSSCACQDHSHDDPSIVDAVVKGVSTQTFVFPDIESAIKPVSLAPVPSREEKKRPSIVSGVRENSLEQHALHSFTNQAGGGPGKTLSFAPAAIPTSTQQPQIAEQLYLDRHFPSLPAPGGTWNHQYLPNGAQQQQQVETPRAAGRLQQMYQNDDLWSMFPNQELLQTMFRFMADPAHPGSPGYLFAKPE</sequence>
<comment type="caution">
    <text evidence="3">The sequence shown here is derived from an EMBL/GenBank/DDBJ whole genome shotgun (WGS) entry which is preliminary data.</text>
</comment>
<dbReference type="GO" id="GO:0003723">
    <property type="term" value="F:RNA binding"/>
    <property type="evidence" value="ECO:0007669"/>
    <property type="project" value="UniProtKB-UniRule"/>
</dbReference>
<dbReference type="EMBL" id="MTYJ01000037">
    <property type="protein sequence ID" value="OQV19600.1"/>
    <property type="molecule type" value="Genomic_DNA"/>
</dbReference>
<dbReference type="OrthoDB" id="271862at2759"/>
<dbReference type="InterPro" id="IPR036612">
    <property type="entry name" value="KH_dom_type_1_sf"/>
</dbReference>
<evidence type="ECO:0000313" key="4">
    <source>
        <dbReference type="Proteomes" id="UP000192578"/>
    </source>
</evidence>
<protein>
    <submittedName>
        <fullName evidence="3">Uncharacterized protein</fullName>
    </submittedName>
</protein>
<accession>A0A1W0WWM9</accession>
<feature type="region of interest" description="Disordered" evidence="2">
    <location>
        <begin position="23"/>
        <end position="43"/>
    </location>
</feature>
<organism evidence="3 4">
    <name type="scientific">Hypsibius exemplaris</name>
    <name type="common">Freshwater tardigrade</name>
    <dbReference type="NCBI Taxonomy" id="2072580"/>
    <lineage>
        <taxon>Eukaryota</taxon>
        <taxon>Metazoa</taxon>
        <taxon>Ecdysozoa</taxon>
        <taxon>Tardigrada</taxon>
        <taxon>Eutardigrada</taxon>
        <taxon>Parachela</taxon>
        <taxon>Hypsibioidea</taxon>
        <taxon>Hypsibiidae</taxon>
        <taxon>Hypsibius</taxon>
    </lineage>
</organism>
<keyword evidence="1" id="KW-0694">RNA-binding</keyword>
<evidence type="ECO:0000313" key="3">
    <source>
        <dbReference type="EMBL" id="OQV19600.1"/>
    </source>
</evidence>
<feature type="compositionally biased region" description="Basic and acidic residues" evidence="2">
    <location>
        <begin position="60"/>
        <end position="79"/>
    </location>
</feature>
<dbReference type="Proteomes" id="UP000192578">
    <property type="component" value="Unassembled WGS sequence"/>
</dbReference>
<dbReference type="Gene3D" id="3.30.1370.10">
    <property type="entry name" value="K Homology domain, type 1"/>
    <property type="match status" value="1"/>
</dbReference>
<evidence type="ECO:0000256" key="1">
    <source>
        <dbReference type="PROSITE-ProRule" id="PRU00117"/>
    </source>
</evidence>
<dbReference type="Gene3D" id="3.30.310.270">
    <property type="match status" value="1"/>
</dbReference>
<feature type="compositionally biased region" description="Polar residues" evidence="2">
    <location>
        <begin position="33"/>
        <end position="43"/>
    </location>
</feature>
<proteinExistence type="predicted"/>
<feature type="region of interest" description="Disordered" evidence="2">
    <location>
        <begin position="57"/>
        <end position="79"/>
    </location>
</feature>
<gene>
    <name evidence="3" type="ORF">BV898_06374</name>
</gene>
<reference evidence="4" key="1">
    <citation type="submission" date="2017-01" db="EMBL/GenBank/DDBJ databases">
        <title>Comparative genomics of anhydrobiosis in the tardigrade Hypsibius dujardini.</title>
        <authorList>
            <person name="Yoshida Y."/>
            <person name="Koutsovoulos G."/>
            <person name="Laetsch D."/>
            <person name="Stevens L."/>
            <person name="Kumar S."/>
            <person name="Horikawa D."/>
            <person name="Ishino K."/>
            <person name="Komine S."/>
            <person name="Tomita M."/>
            <person name="Blaxter M."/>
            <person name="Arakawa K."/>
        </authorList>
    </citation>
    <scope>NUCLEOTIDE SEQUENCE [LARGE SCALE GENOMIC DNA]</scope>
    <source>
        <strain evidence="4">Z151</strain>
    </source>
</reference>
<dbReference type="PROSITE" id="PS50084">
    <property type="entry name" value="KH_TYPE_1"/>
    <property type="match status" value="1"/>
</dbReference>
<name>A0A1W0WWM9_HYPEX</name>
<keyword evidence="4" id="KW-1185">Reference proteome</keyword>